<dbReference type="PANTHER" id="PTHR43660:SF1">
    <property type="entry name" value="DIPEPTIDYL CARBOXYPEPTIDASE"/>
    <property type="match status" value="1"/>
</dbReference>
<dbReference type="OrthoDB" id="534666at2759"/>
<dbReference type="AlphaFoldDB" id="A2DAE1"/>
<comment type="similarity">
    <text evidence="1 9">Belongs to the peptidase M3 family.</text>
</comment>
<dbReference type="Gene3D" id="1.10.1370.10">
    <property type="entry name" value="Neurolysin, domain 3"/>
    <property type="match status" value="1"/>
</dbReference>
<evidence type="ECO:0000256" key="2">
    <source>
        <dbReference type="ARBA" id="ARBA00022670"/>
    </source>
</evidence>
<evidence type="ECO:0000256" key="4">
    <source>
        <dbReference type="ARBA" id="ARBA00022801"/>
    </source>
</evidence>
<dbReference type="GO" id="GO:0006518">
    <property type="term" value="P:peptide metabolic process"/>
    <property type="evidence" value="ECO:0000318"/>
    <property type="project" value="GO_Central"/>
</dbReference>
<evidence type="ECO:0000256" key="8">
    <source>
        <dbReference type="ARBA" id="ARBA00026100"/>
    </source>
</evidence>
<dbReference type="Proteomes" id="UP000001542">
    <property type="component" value="Unassembled WGS sequence"/>
</dbReference>
<evidence type="ECO:0000313" key="13">
    <source>
        <dbReference type="Proteomes" id="UP000001542"/>
    </source>
</evidence>
<dbReference type="PANTHER" id="PTHR43660">
    <property type="entry name" value="DIPEPTIDYL CARBOXYPEPTIDASE"/>
    <property type="match status" value="1"/>
</dbReference>
<dbReference type="Pfam" id="PF19310">
    <property type="entry name" value="TOP_N"/>
    <property type="match status" value="1"/>
</dbReference>
<keyword evidence="4 9" id="KW-0378">Hydrolase</keyword>
<dbReference type="CDD" id="cd06456">
    <property type="entry name" value="M3A_DCP"/>
    <property type="match status" value="1"/>
</dbReference>
<evidence type="ECO:0000256" key="6">
    <source>
        <dbReference type="ARBA" id="ARBA00023049"/>
    </source>
</evidence>
<dbReference type="VEuPathDB" id="TrichDB:TVAG_477180"/>
<evidence type="ECO:0000256" key="1">
    <source>
        <dbReference type="ARBA" id="ARBA00006040"/>
    </source>
</evidence>
<dbReference type="InParanoid" id="A2DAE1"/>
<dbReference type="InterPro" id="IPR001567">
    <property type="entry name" value="Pept_M3A_M3B_dom"/>
</dbReference>
<dbReference type="FunCoup" id="A2DAE1">
    <property type="interactions" value="314"/>
</dbReference>
<organism evidence="12 13">
    <name type="scientific">Trichomonas vaginalis (strain ATCC PRA-98 / G3)</name>
    <dbReference type="NCBI Taxonomy" id="412133"/>
    <lineage>
        <taxon>Eukaryota</taxon>
        <taxon>Metamonada</taxon>
        <taxon>Parabasalia</taxon>
        <taxon>Trichomonadida</taxon>
        <taxon>Trichomonadidae</taxon>
        <taxon>Trichomonas</taxon>
    </lineage>
</organism>
<keyword evidence="3 9" id="KW-0479">Metal-binding</keyword>
<dbReference type="GO" id="GO:0006508">
    <property type="term" value="P:proteolysis"/>
    <property type="evidence" value="ECO:0000318"/>
    <property type="project" value="GO_Central"/>
</dbReference>
<dbReference type="KEGG" id="tva:5468347"/>
<accession>A2DAE1</accession>
<feature type="domain" description="Oligopeptidase A N-terminal" evidence="11">
    <location>
        <begin position="49"/>
        <end position="151"/>
    </location>
</feature>
<keyword evidence="13" id="KW-1185">Reference proteome</keyword>
<dbReference type="InterPro" id="IPR024077">
    <property type="entry name" value="Neurolysin/TOP_dom2"/>
</dbReference>
<dbReference type="EC" id="3.4.24.70" evidence="8"/>
<evidence type="ECO:0000259" key="10">
    <source>
        <dbReference type="Pfam" id="PF01432"/>
    </source>
</evidence>
<dbReference type="FunFam" id="3.40.390.10:FF:000059">
    <property type="entry name" value="Oligopeptidase, putative"/>
    <property type="match status" value="1"/>
</dbReference>
<sequence>MSSHPFLDESYYPKWSTMTPDHVFDDGKYAIDLANKAIDEISQLPDDQITYDNTFRRFDKLFAAVNTFSNRVSHLIAVKETTELREAYAKILPVLSEFETSVYLNDKLYKVLSKEQEKSKEQNLNKQELRFIDNTIKEFQQNGAGLSEDKKKRISEISVELSTLTKKFSDNVLDSTKAGEIYVTNPDDLKGLPQSAIDAAKEDATNKGQPDKWRFNLQYPSRLPVMMHADSEELRKKMYDLNLTIGRGGQYDNGELVKKITALRDEKAKLLGFKTWADLVLNRRMAENGSNALKFVEDLHDKCYSQYMEDNEALLKYAKSKNPDVVLKPWNTAYWAERQRVELYDFDEEKLKPYFPAEKVLEGLYQIVQRIYGIDVKEVPTYVREKDAPEVEGKVEVWHPDVKVFEVFDSNTHLKFGAFYVDLYPREDKHSGGWMSELHIGHPSANDPNLSTLNCNLNKSIGGKPALLSHDDVSTIFHEFGHNLHCLFYDGEISSLSGMSVPWDYVELPSQFHENYVWEREALDLFAKHWETGEKIPDDLFNKMIAARNYRSATFFVRQLYFGRIDFALHQEYEKYKDMDLDAIDDVVADKYRSFYGEKTHTMYYNFSHLFSSPVAYSAGYYSYKWAEVLDADCFSRFQKEGIFNKETGMSFRREILEKGNSIPVQEEFRNFMGRDPSQEALLKRSGIKY</sequence>
<evidence type="ECO:0000313" key="12">
    <source>
        <dbReference type="EMBL" id="EAY22789.1"/>
    </source>
</evidence>
<dbReference type="InterPro" id="IPR034005">
    <property type="entry name" value="M3A_DCP"/>
</dbReference>
<evidence type="ECO:0000259" key="11">
    <source>
        <dbReference type="Pfam" id="PF19310"/>
    </source>
</evidence>
<dbReference type="Gene3D" id="1.10.1370.40">
    <property type="match status" value="1"/>
</dbReference>
<dbReference type="STRING" id="5722.A2DAE1"/>
<evidence type="ECO:0000256" key="7">
    <source>
        <dbReference type="ARBA" id="ARBA00024603"/>
    </source>
</evidence>
<dbReference type="InterPro" id="IPR045666">
    <property type="entry name" value="OpdA_N"/>
</dbReference>
<dbReference type="GO" id="GO:0004222">
    <property type="term" value="F:metalloendopeptidase activity"/>
    <property type="evidence" value="ECO:0000318"/>
    <property type="project" value="GO_Central"/>
</dbReference>
<proteinExistence type="inferred from homology"/>
<protein>
    <recommendedName>
        <fullName evidence="8">oligopeptidase A</fullName>
        <ecNumber evidence="8">3.4.24.70</ecNumber>
    </recommendedName>
</protein>
<dbReference type="eggNOG" id="KOG2089">
    <property type="taxonomic scope" value="Eukaryota"/>
</dbReference>
<feature type="domain" description="Peptidase M3A/M3B catalytic" evidence="10">
    <location>
        <begin position="225"/>
        <end position="687"/>
    </location>
</feature>
<comment type="catalytic activity">
    <reaction evidence="7">
        <text>Hydrolysis of oligopeptides, with broad specificity. Gly or Ala commonly occur as P1 or P1' residues, but more distant residues are also important, as is shown by the fact that Z-Gly-Pro-Gly-|-Gly-Pro-Ala is cleaved, but not Z-(Gly)(5).</text>
        <dbReference type="EC" id="3.4.24.70"/>
    </reaction>
</comment>
<dbReference type="VEuPathDB" id="TrichDB:TVAGG3_0267330"/>
<dbReference type="RefSeq" id="XP_001583775.1">
    <property type="nucleotide sequence ID" value="XM_001583725.1"/>
</dbReference>
<dbReference type="SMR" id="A2DAE1"/>
<dbReference type="SUPFAM" id="SSF55486">
    <property type="entry name" value="Metalloproteases ('zincins'), catalytic domain"/>
    <property type="match status" value="1"/>
</dbReference>
<keyword evidence="5 9" id="KW-0862">Zinc</keyword>
<evidence type="ECO:0000256" key="9">
    <source>
        <dbReference type="RuleBase" id="RU003435"/>
    </source>
</evidence>
<reference evidence="12" key="2">
    <citation type="journal article" date="2007" name="Science">
        <title>Draft genome sequence of the sexually transmitted pathogen Trichomonas vaginalis.</title>
        <authorList>
            <person name="Carlton J.M."/>
            <person name="Hirt R.P."/>
            <person name="Silva J.C."/>
            <person name="Delcher A.L."/>
            <person name="Schatz M."/>
            <person name="Zhao Q."/>
            <person name="Wortman J.R."/>
            <person name="Bidwell S.L."/>
            <person name="Alsmark U.C.M."/>
            <person name="Besteiro S."/>
            <person name="Sicheritz-Ponten T."/>
            <person name="Noel C.J."/>
            <person name="Dacks J.B."/>
            <person name="Foster P.G."/>
            <person name="Simillion C."/>
            <person name="Van de Peer Y."/>
            <person name="Miranda-Saavedra D."/>
            <person name="Barton G.J."/>
            <person name="Westrop G.D."/>
            <person name="Mueller S."/>
            <person name="Dessi D."/>
            <person name="Fiori P.L."/>
            <person name="Ren Q."/>
            <person name="Paulsen I."/>
            <person name="Zhang H."/>
            <person name="Bastida-Corcuera F.D."/>
            <person name="Simoes-Barbosa A."/>
            <person name="Brown M.T."/>
            <person name="Hayes R.D."/>
            <person name="Mukherjee M."/>
            <person name="Okumura C.Y."/>
            <person name="Schneider R."/>
            <person name="Smith A.J."/>
            <person name="Vanacova S."/>
            <person name="Villalvazo M."/>
            <person name="Haas B.J."/>
            <person name="Pertea M."/>
            <person name="Feldblyum T.V."/>
            <person name="Utterback T.R."/>
            <person name="Shu C.L."/>
            <person name="Osoegawa K."/>
            <person name="de Jong P.J."/>
            <person name="Hrdy I."/>
            <person name="Horvathova L."/>
            <person name="Zubacova Z."/>
            <person name="Dolezal P."/>
            <person name="Malik S.B."/>
            <person name="Logsdon J.M. Jr."/>
            <person name="Henze K."/>
            <person name="Gupta A."/>
            <person name="Wang C.C."/>
            <person name="Dunne R.L."/>
            <person name="Upcroft J.A."/>
            <person name="Upcroft P."/>
            <person name="White O."/>
            <person name="Salzberg S.L."/>
            <person name="Tang P."/>
            <person name="Chiu C.-H."/>
            <person name="Lee Y.-S."/>
            <person name="Embley T.M."/>
            <person name="Coombs G.H."/>
            <person name="Mottram J.C."/>
            <person name="Tachezy J."/>
            <person name="Fraser-Liggett C.M."/>
            <person name="Johnson P.J."/>
        </authorList>
    </citation>
    <scope>NUCLEOTIDE SEQUENCE [LARGE SCALE GENOMIC DNA]</scope>
    <source>
        <strain evidence="12">G3</strain>
    </source>
</reference>
<name>A2DAE1_TRIV3</name>
<dbReference type="InterPro" id="IPR045090">
    <property type="entry name" value="Pept_M3A_M3B"/>
</dbReference>
<keyword evidence="6 9" id="KW-0482">Metalloprotease</keyword>
<keyword evidence="2 9" id="KW-0645">Protease</keyword>
<dbReference type="OMA" id="QPLEGPW"/>
<comment type="cofactor">
    <cofactor evidence="9">
        <name>Zn(2+)</name>
        <dbReference type="ChEBI" id="CHEBI:29105"/>
    </cofactor>
    <text evidence="9">Binds 1 zinc ion.</text>
</comment>
<reference evidence="12" key="1">
    <citation type="submission" date="2006-10" db="EMBL/GenBank/DDBJ databases">
        <authorList>
            <person name="Amadeo P."/>
            <person name="Zhao Q."/>
            <person name="Wortman J."/>
            <person name="Fraser-Liggett C."/>
            <person name="Carlton J."/>
        </authorList>
    </citation>
    <scope>NUCLEOTIDE SEQUENCE</scope>
    <source>
        <strain evidence="12">G3</strain>
    </source>
</reference>
<dbReference type="EMBL" id="DS113182">
    <property type="protein sequence ID" value="EAY22789.1"/>
    <property type="molecule type" value="Genomic_DNA"/>
</dbReference>
<dbReference type="InterPro" id="IPR024079">
    <property type="entry name" value="MetalloPept_cat_dom_sf"/>
</dbReference>
<dbReference type="GO" id="GO:0046872">
    <property type="term" value="F:metal ion binding"/>
    <property type="evidence" value="ECO:0007669"/>
    <property type="project" value="UniProtKB-UniRule"/>
</dbReference>
<evidence type="ECO:0000256" key="3">
    <source>
        <dbReference type="ARBA" id="ARBA00022723"/>
    </source>
</evidence>
<dbReference type="Pfam" id="PF01432">
    <property type="entry name" value="Peptidase_M3"/>
    <property type="match status" value="1"/>
</dbReference>
<gene>
    <name evidence="12" type="ORF">TVAG_477180</name>
</gene>
<dbReference type="Gene3D" id="3.40.390.10">
    <property type="entry name" value="Collagenase (Catalytic Domain)"/>
    <property type="match status" value="1"/>
</dbReference>
<evidence type="ECO:0000256" key="5">
    <source>
        <dbReference type="ARBA" id="ARBA00022833"/>
    </source>
</evidence>